<dbReference type="EMBL" id="VSRR010064889">
    <property type="protein sequence ID" value="MPC84246.1"/>
    <property type="molecule type" value="Genomic_DNA"/>
</dbReference>
<name>A0A5B7IRJ8_PORTR</name>
<accession>A0A5B7IRJ8</accession>
<organism evidence="1 2">
    <name type="scientific">Portunus trituberculatus</name>
    <name type="common">Swimming crab</name>
    <name type="synonym">Neptunus trituberculatus</name>
    <dbReference type="NCBI Taxonomy" id="210409"/>
    <lineage>
        <taxon>Eukaryota</taxon>
        <taxon>Metazoa</taxon>
        <taxon>Ecdysozoa</taxon>
        <taxon>Arthropoda</taxon>
        <taxon>Crustacea</taxon>
        <taxon>Multicrustacea</taxon>
        <taxon>Malacostraca</taxon>
        <taxon>Eumalacostraca</taxon>
        <taxon>Eucarida</taxon>
        <taxon>Decapoda</taxon>
        <taxon>Pleocyemata</taxon>
        <taxon>Brachyura</taxon>
        <taxon>Eubrachyura</taxon>
        <taxon>Portunoidea</taxon>
        <taxon>Portunidae</taxon>
        <taxon>Portuninae</taxon>
        <taxon>Portunus</taxon>
    </lineage>
</organism>
<dbReference type="AlphaFoldDB" id="A0A5B7IRJ8"/>
<evidence type="ECO:0000313" key="2">
    <source>
        <dbReference type="Proteomes" id="UP000324222"/>
    </source>
</evidence>
<evidence type="ECO:0000313" key="1">
    <source>
        <dbReference type="EMBL" id="MPC84246.1"/>
    </source>
</evidence>
<reference evidence="1 2" key="1">
    <citation type="submission" date="2019-05" db="EMBL/GenBank/DDBJ databases">
        <title>Another draft genome of Portunus trituberculatus and its Hox gene families provides insights of decapod evolution.</title>
        <authorList>
            <person name="Jeong J.-H."/>
            <person name="Song I."/>
            <person name="Kim S."/>
            <person name="Choi T."/>
            <person name="Kim D."/>
            <person name="Ryu S."/>
            <person name="Kim W."/>
        </authorList>
    </citation>
    <scope>NUCLEOTIDE SEQUENCE [LARGE SCALE GENOMIC DNA]</scope>
    <source>
        <tissue evidence="1">Muscle</tissue>
    </source>
</reference>
<dbReference type="Proteomes" id="UP000324222">
    <property type="component" value="Unassembled WGS sequence"/>
</dbReference>
<comment type="caution">
    <text evidence="1">The sequence shown here is derived from an EMBL/GenBank/DDBJ whole genome shotgun (WGS) entry which is preliminary data.</text>
</comment>
<sequence>MKYEQISKQQEWMNDKRHECVNNLGEPLDAKDEAMTHGRGNRCLVHPLLSDGCAKADASRRFWLATA</sequence>
<proteinExistence type="predicted"/>
<protein>
    <submittedName>
        <fullName evidence="1">Uncharacterized protein</fullName>
    </submittedName>
</protein>
<keyword evidence="2" id="KW-1185">Reference proteome</keyword>
<gene>
    <name evidence="1" type="ORF">E2C01_078976</name>
</gene>